<dbReference type="FunCoup" id="A0A1Q3AUJ7">
    <property type="interactions" value="315"/>
</dbReference>
<proteinExistence type="predicted"/>
<organism evidence="2 3">
    <name type="scientific">Cephalotus follicularis</name>
    <name type="common">Albany pitcher plant</name>
    <dbReference type="NCBI Taxonomy" id="3775"/>
    <lineage>
        <taxon>Eukaryota</taxon>
        <taxon>Viridiplantae</taxon>
        <taxon>Streptophyta</taxon>
        <taxon>Embryophyta</taxon>
        <taxon>Tracheophyta</taxon>
        <taxon>Spermatophyta</taxon>
        <taxon>Magnoliopsida</taxon>
        <taxon>eudicotyledons</taxon>
        <taxon>Gunneridae</taxon>
        <taxon>Pentapetalae</taxon>
        <taxon>rosids</taxon>
        <taxon>fabids</taxon>
        <taxon>Oxalidales</taxon>
        <taxon>Cephalotaceae</taxon>
        <taxon>Cephalotus</taxon>
    </lineage>
</organism>
<keyword evidence="3" id="KW-1185">Reference proteome</keyword>
<name>A0A1Q3AUJ7_CEPFO</name>
<dbReference type="PANTHER" id="PTHR33871:SF1">
    <property type="entry name" value="OS05G0503100 PROTEIN"/>
    <property type="match status" value="1"/>
</dbReference>
<dbReference type="EMBL" id="BDDD01000104">
    <property type="protein sequence ID" value="GAV59252.1"/>
    <property type="molecule type" value="Genomic_DNA"/>
</dbReference>
<feature type="region of interest" description="Disordered" evidence="1">
    <location>
        <begin position="1"/>
        <end position="101"/>
    </location>
</feature>
<feature type="compositionally biased region" description="Basic and acidic residues" evidence="1">
    <location>
        <begin position="201"/>
        <end position="212"/>
    </location>
</feature>
<gene>
    <name evidence="2" type="ORF">CFOL_v3_02783</name>
</gene>
<protein>
    <submittedName>
        <fullName evidence="2">Uncharacterized protein</fullName>
    </submittedName>
</protein>
<evidence type="ECO:0000313" key="2">
    <source>
        <dbReference type="EMBL" id="GAV59252.1"/>
    </source>
</evidence>
<dbReference type="AlphaFoldDB" id="A0A1Q3AUJ7"/>
<reference evidence="3" key="1">
    <citation type="submission" date="2016-04" db="EMBL/GenBank/DDBJ databases">
        <title>Cephalotus genome sequencing.</title>
        <authorList>
            <person name="Fukushima K."/>
            <person name="Hasebe M."/>
            <person name="Fang X."/>
        </authorList>
    </citation>
    <scope>NUCLEOTIDE SEQUENCE [LARGE SCALE GENOMIC DNA]</scope>
    <source>
        <strain evidence="3">cv. St1</strain>
    </source>
</reference>
<feature type="compositionally biased region" description="Basic and acidic residues" evidence="1">
    <location>
        <begin position="243"/>
        <end position="260"/>
    </location>
</feature>
<dbReference type="PANTHER" id="PTHR33871">
    <property type="entry name" value="OS05G0503100 PROTEIN-RELATED"/>
    <property type="match status" value="1"/>
</dbReference>
<dbReference type="Proteomes" id="UP000187406">
    <property type="component" value="Unassembled WGS sequence"/>
</dbReference>
<sequence>MGCCVSTKKDNVGSESLQLQKQKQKPSFSDSRAPPPSVLEVETVKEVLSSETPKPKPQQPETTLELKPNNHVQQPDNKDKKNPVFERIKEKSHYNHTTDDVSVTLSEVSEICSVSMSESLSTTTITETRDCEEEVKQRIVARSPAKPSPPPKNRVFGRSPTRRSEQSPGKRNGSLRMVHHHHQGRGDPGHGMVRRVCSRIDPNRKDPEERRSRSPATNRSVMGRSPSRKRVNRSPGRFGSDPTDNRKAEGSKDDNVKWPRSDSANSNANNPNSSSANESLENPLVSLECFIFL</sequence>
<feature type="compositionally biased region" description="Low complexity" evidence="1">
    <location>
        <begin position="115"/>
        <end position="126"/>
    </location>
</feature>
<feature type="region of interest" description="Disordered" evidence="1">
    <location>
        <begin position="114"/>
        <end position="281"/>
    </location>
</feature>
<dbReference type="InParanoid" id="A0A1Q3AUJ7"/>
<comment type="caution">
    <text evidence="2">The sequence shown here is derived from an EMBL/GenBank/DDBJ whole genome shotgun (WGS) entry which is preliminary data.</text>
</comment>
<dbReference type="OrthoDB" id="1922230at2759"/>
<evidence type="ECO:0000256" key="1">
    <source>
        <dbReference type="SAM" id="MobiDB-lite"/>
    </source>
</evidence>
<feature type="compositionally biased region" description="Basic and acidic residues" evidence="1">
    <location>
        <begin position="76"/>
        <end position="99"/>
    </location>
</feature>
<feature type="compositionally biased region" description="Low complexity" evidence="1">
    <location>
        <begin position="263"/>
        <end position="281"/>
    </location>
</feature>
<evidence type="ECO:0000313" key="3">
    <source>
        <dbReference type="Proteomes" id="UP000187406"/>
    </source>
</evidence>
<accession>A0A1Q3AUJ7</accession>